<dbReference type="Gene3D" id="3.30.1310.20">
    <property type="entry name" value="PRTase-like"/>
    <property type="match status" value="1"/>
</dbReference>
<name>A0A6I4SNC9_9SPHN</name>
<accession>A0A6I4SNC9</accession>
<sequence>MRSSWAFRDRTEAGQALAERLQEMSLTNPVVLALPRGGVPVGYEVARALAAPLDVILVRKIGAPGHEEFGIGAVVDGAAPQTVIDEAAAQMAGATPDYIQRKVAEELALIERRRTAYRTGPPVSVTGRTAILVDDGIATGNTAQVALQALAGTSPTRVVLAVPVAPRDTLTRLGAMCDDIVCLAVPDPFHAVGAHYRDFGQTSDAEVIRLLQLARDDMASATRP</sequence>
<gene>
    <name evidence="2" type="ORF">GRI36_10255</name>
</gene>
<evidence type="ECO:0000313" key="2">
    <source>
        <dbReference type="EMBL" id="MXO57263.1"/>
    </source>
</evidence>
<dbReference type="CDD" id="cd06223">
    <property type="entry name" value="PRTases_typeI"/>
    <property type="match status" value="1"/>
</dbReference>
<protein>
    <submittedName>
        <fullName evidence="2">Phosphoribosyltransferase</fullName>
    </submittedName>
</protein>
<dbReference type="RefSeq" id="WP_160598368.1">
    <property type="nucleotide sequence ID" value="NZ_WTYS01000001.1"/>
</dbReference>
<dbReference type="Proteomes" id="UP000468943">
    <property type="component" value="Unassembled WGS sequence"/>
</dbReference>
<reference evidence="2 3" key="1">
    <citation type="submission" date="2019-12" db="EMBL/GenBank/DDBJ databases">
        <title>Genomic-based taxomic classification of the family Erythrobacteraceae.</title>
        <authorList>
            <person name="Xu L."/>
        </authorList>
    </citation>
    <scope>NUCLEOTIDE SEQUENCE [LARGE SCALE GENOMIC DNA]</scope>
    <source>
        <strain evidence="2 3">JCM 17802</strain>
    </source>
</reference>
<dbReference type="OrthoDB" id="9810066at2"/>
<dbReference type="InterPro" id="IPR029057">
    <property type="entry name" value="PRTase-like"/>
</dbReference>
<keyword evidence="3" id="KW-1185">Reference proteome</keyword>
<organism evidence="2 3">
    <name type="scientific">Pontixanthobacter gangjinensis</name>
    <dbReference type="NCBI Taxonomy" id="1028742"/>
    <lineage>
        <taxon>Bacteria</taxon>
        <taxon>Pseudomonadati</taxon>
        <taxon>Pseudomonadota</taxon>
        <taxon>Alphaproteobacteria</taxon>
        <taxon>Sphingomonadales</taxon>
        <taxon>Erythrobacteraceae</taxon>
        <taxon>Pontixanthobacter</taxon>
    </lineage>
</organism>
<dbReference type="InterPro" id="IPR000836">
    <property type="entry name" value="PRTase_dom"/>
</dbReference>
<keyword evidence="2" id="KW-0808">Transferase</keyword>
<keyword evidence="2" id="KW-0328">Glycosyltransferase</keyword>
<dbReference type="Gene3D" id="3.40.50.2020">
    <property type="match status" value="1"/>
</dbReference>
<dbReference type="Pfam" id="PF00156">
    <property type="entry name" value="Pribosyltran"/>
    <property type="match status" value="1"/>
</dbReference>
<evidence type="ECO:0000259" key="1">
    <source>
        <dbReference type="Pfam" id="PF00156"/>
    </source>
</evidence>
<dbReference type="SUPFAM" id="SSF53271">
    <property type="entry name" value="PRTase-like"/>
    <property type="match status" value="1"/>
</dbReference>
<dbReference type="EMBL" id="WTYS01000001">
    <property type="protein sequence ID" value="MXO57263.1"/>
    <property type="molecule type" value="Genomic_DNA"/>
</dbReference>
<evidence type="ECO:0000313" key="3">
    <source>
        <dbReference type="Proteomes" id="UP000468943"/>
    </source>
</evidence>
<comment type="caution">
    <text evidence="2">The sequence shown here is derived from an EMBL/GenBank/DDBJ whole genome shotgun (WGS) entry which is preliminary data.</text>
</comment>
<feature type="domain" description="Phosphoribosyltransferase" evidence="1">
    <location>
        <begin position="15"/>
        <end position="171"/>
    </location>
</feature>
<proteinExistence type="predicted"/>
<dbReference type="GO" id="GO:0016757">
    <property type="term" value="F:glycosyltransferase activity"/>
    <property type="evidence" value="ECO:0007669"/>
    <property type="project" value="UniProtKB-KW"/>
</dbReference>
<dbReference type="AlphaFoldDB" id="A0A6I4SNC9"/>